<keyword evidence="1" id="KW-0812">Transmembrane</keyword>
<dbReference type="EMBL" id="MU790575">
    <property type="protein sequence ID" value="KAJ3997753.1"/>
    <property type="molecule type" value="Genomic_DNA"/>
</dbReference>
<feature type="transmembrane region" description="Helical" evidence="1">
    <location>
        <begin position="113"/>
        <end position="135"/>
    </location>
</feature>
<keyword evidence="1" id="KW-1133">Transmembrane helix</keyword>
<keyword evidence="3" id="KW-1185">Reference proteome</keyword>
<comment type="caution">
    <text evidence="2">The sequence shown here is derived from an EMBL/GenBank/DDBJ whole genome shotgun (WGS) entry which is preliminary data.</text>
</comment>
<protein>
    <submittedName>
        <fullName evidence="2">Uncharacterized protein</fullName>
    </submittedName>
</protein>
<dbReference type="Proteomes" id="UP001163828">
    <property type="component" value="Unassembled WGS sequence"/>
</dbReference>
<evidence type="ECO:0000313" key="3">
    <source>
        <dbReference type="Proteomes" id="UP001163828"/>
    </source>
</evidence>
<gene>
    <name evidence="2" type="ORF">F5050DRAFT_1370474</name>
</gene>
<keyword evidence="1" id="KW-0472">Membrane</keyword>
<reference evidence="2" key="1">
    <citation type="submission" date="2022-08" db="EMBL/GenBank/DDBJ databases">
        <authorList>
            <consortium name="DOE Joint Genome Institute"/>
            <person name="Min B."/>
            <person name="Riley R."/>
            <person name="Sierra-Patev S."/>
            <person name="Naranjo-Ortiz M."/>
            <person name="Looney B."/>
            <person name="Konkel Z."/>
            <person name="Slot J.C."/>
            <person name="Sakamoto Y."/>
            <person name="Steenwyk J.L."/>
            <person name="Rokas A."/>
            <person name="Carro J."/>
            <person name="Camarero S."/>
            <person name="Ferreira P."/>
            <person name="Molpeceres G."/>
            <person name="Ruiz-Duenas F.J."/>
            <person name="Serrano A."/>
            <person name="Henrissat B."/>
            <person name="Drula E."/>
            <person name="Hughes K.W."/>
            <person name="Mata J.L."/>
            <person name="Ishikawa N.K."/>
            <person name="Vargas-Isla R."/>
            <person name="Ushijima S."/>
            <person name="Smith C.A."/>
            <person name="Ahrendt S."/>
            <person name="Andreopoulos W."/>
            <person name="He G."/>
            <person name="Labutti K."/>
            <person name="Lipzen A."/>
            <person name="Ng V."/>
            <person name="Sandor L."/>
            <person name="Barry K."/>
            <person name="Martinez A.T."/>
            <person name="Xiao Y."/>
            <person name="Gibbons J.G."/>
            <person name="Terashima K."/>
            <person name="Hibbett D.S."/>
            <person name="Grigoriev I.V."/>
        </authorList>
    </citation>
    <scope>NUCLEOTIDE SEQUENCE</scope>
    <source>
        <strain evidence="2">TFB10827</strain>
    </source>
</reference>
<organism evidence="2 3">
    <name type="scientific">Lentinula boryana</name>
    <dbReference type="NCBI Taxonomy" id="40481"/>
    <lineage>
        <taxon>Eukaryota</taxon>
        <taxon>Fungi</taxon>
        <taxon>Dikarya</taxon>
        <taxon>Basidiomycota</taxon>
        <taxon>Agaricomycotina</taxon>
        <taxon>Agaricomycetes</taxon>
        <taxon>Agaricomycetidae</taxon>
        <taxon>Agaricales</taxon>
        <taxon>Marasmiineae</taxon>
        <taxon>Omphalotaceae</taxon>
        <taxon>Lentinula</taxon>
    </lineage>
</organism>
<sequence length="184" mass="20550">MITLINHPFRDPNLKDTSSLPIGTWRIEDNMVVYSDSSRSKLQNILFLDVICHFTRGSARPFTVTVAISRKVHKFIDIEGVLRDASCLPQNATGRSICGILGGLLYYRCTRTCALMVGFNFFLCTLLWGSLSLHWTSSDKSAILSTSRVSFRDTGCLPVDIHGSPVGQYIITKHKFVENPIIVP</sequence>
<evidence type="ECO:0000313" key="2">
    <source>
        <dbReference type="EMBL" id="KAJ3997753.1"/>
    </source>
</evidence>
<evidence type="ECO:0000256" key="1">
    <source>
        <dbReference type="SAM" id="Phobius"/>
    </source>
</evidence>
<accession>A0ABQ8QH68</accession>
<name>A0ABQ8QH68_9AGAR</name>
<proteinExistence type="predicted"/>